<keyword evidence="3" id="KW-1185">Reference proteome</keyword>
<gene>
    <name evidence="2" type="ORF">E2C01_021835</name>
</gene>
<feature type="compositionally biased region" description="Basic and acidic residues" evidence="1">
    <location>
        <begin position="35"/>
        <end position="47"/>
    </location>
</feature>
<sequence>MLDDGVKDTKKGMWVLAGGVKEQKERLCVCSGQTQRKETARTGRSEGKGGGGEGESEAPGVYRSRILQALGRGCLEGRRGSRWVGVEVTGCQHTNTHHLHLPDPPRQVCGMLEQVWVACGNT</sequence>
<dbReference type="EMBL" id="VSRR010001943">
    <property type="protein sequence ID" value="MPC28627.1"/>
    <property type="molecule type" value="Genomic_DNA"/>
</dbReference>
<reference evidence="2 3" key="1">
    <citation type="submission" date="2019-05" db="EMBL/GenBank/DDBJ databases">
        <title>Another draft genome of Portunus trituberculatus and its Hox gene families provides insights of decapod evolution.</title>
        <authorList>
            <person name="Jeong J.-H."/>
            <person name="Song I."/>
            <person name="Kim S."/>
            <person name="Choi T."/>
            <person name="Kim D."/>
            <person name="Ryu S."/>
            <person name="Kim W."/>
        </authorList>
    </citation>
    <scope>NUCLEOTIDE SEQUENCE [LARGE SCALE GENOMIC DNA]</scope>
    <source>
        <tissue evidence="2">Muscle</tissue>
    </source>
</reference>
<organism evidence="2 3">
    <name type="scientific">Portunus trituberculatus</name>
    <name type="common">Swimming crab</name>
    <name type="synonym">Neptunus trituberculatus</name>
    <dbReference type="NCBI Taxonomy" id="210409"/>
    <lineage>
        <taxon>Eukaryota</taxon>
        <taxon>Metazoa</taxon>
        <taxon>Ecdysozoa</taxon>
        <taxon>Arthropoda</taxon>
        <taxon>Crustacea</taxon>
        <taxon>Multicrustacea</taxon>
        <taxon>Malacostraca</taxon>
        <taxon>Eumalacostraca</taxon>
        <taxon>Eucarida</taxon>
        <taxon>Decapoda</taxon>
        <taxon>Pleocyemata</taxon>
        <taxon>Brachyura</taxon>
        <taxon>Eubrachyura</taxon>
        <taxon>Portunoidea</taxon>
        <taxon>Portunidae</taxon>
        <taxon>Portuninae</taxon>
        <taxon>Portunus</taxon>
    </lineage>
</organism>
<comment type="caution">
    <text evidence="2">The sequence shown here is derived from an EMBL/GenBank/DDBJ whole genome shotgun (WGS) entry which is preliminary data.</text>
</comment>
<evidence type="ECO:0000256" key="1">
    <source>
        <dbReference type="SAM" id="MobiDB-lite"/>
    </source>
</evidence>
<evidence type="ECO:0000313" key="2">
    <source>
        <dbReference type="EMBL" id="MPC28627.1"/>
    </source>
</evidence>
<feature type="region of interest" description="Disordered" evidence="1">
    <location>
        <begin position="32"/>
        <end position="61"/>
    </location>
</feature>
<name>A0A5B7E5M9_PORTR</name>
<evidence type="ECO:0000313" key="3">
    <source>
        <dbReference type="Proteomes" id="UP000324222"/>
    </source>
</evidence>
<protein>
    <submittedName>
        <fullName evidence="2">Uncharacterized protein</fullName>
    </submittedName>
</protein>
<dbReference type="Proteomes" id="UP000324222">
    <property type="component" value="Unassembled WGS sequence"/>
</dbReference>
<dbReference type="AlphaFoldDB" id="A0A5B7E5M9"/>
<proteinExistence type="predicted"/>
<accession>A0A5B7E5M9</accession>